<dbReference type="EMBL" id="KZ987748">
    <property type="protein sequence ID" value="RKP15215.1"/>
    <property type="molecule type" value="Genomic_DNA"/>
</dbReference>
<dbReference type="GO" id="GO:0017119">
    <property type="term" value="C:Golgi transport complex"/>
    <property type="evidence" value="ECO:0007669"/>
    <property type="project" value="InterPro"/>
</dbReference>
<reference evidence="4" key="1">
    <citation type="journal article" date="2018" name="Nat. Microbiol.">
        <title>Leveraging single-cell genomics to expand the fungal tree of life.</title>
        <authorList>
            <person name="Ahrendt S.R."/>
            <person name="Quandt C.A."/>
            <person name="Ciobanu D."/>
            <person name="Clum A."/>
            <person name="Salamov A."/>
            <person name="Andreopoulos B."/>
            <person name="Cheng J.F."/>
            <person name="Woyke T."/>
            <person name="Pelin A."/>
            <person name="Henrissat B."/>
            <person name="Reynolds N.K."/>
            <person name="Benny G.L."/>
            <person name="Smith M.E."/>
            <person name="James T.Y."/>
            <person name="Grigoriev I.V."/>
        </authorList>
    </citation>
    <scope>NUCLEOTIDE SEQUENCE [LARGE SCALE GENOMIC DNA]</scope>
</reference>
<feature type="region of interest" description="Disordered" evidence="1">
    <location>
        <begin position="459"/>
        <end position="480"/>
    </location>
</feature>
<feature type="region of interest" description="Disordered" evidence="1">
    <location>
        <begin position="46"/>
        <end position="65"/>
    </location>
</feature>
<accession>A0A4P9Y869</accession>
<dbReference type="AlphaFoldDB" id="A0A4P9Y869"/>
<proteinExistence type="predicted"/>
<dbReference type="InterPro" id="IPR048369">
    <property type="entry name" value="COG6_C"/>
</dbReference>
<evidence type="ECO:0000313" key="3">
    <source>
        <dbReference type="EMBL" id="RKP15215.1"/>
    </source>
</evidence>
<dbReference type="PANTHER" id="PTHR21506">
    <property type="entry name" value="COMPONENT OF OLIGOMERIC GOLGI COMPLEX 6"/>
    <property type="match status" value="1"/>
</dbReference>
<dbReference type="Pfam" id="PF20653">
    <property type="entry name" value="COG6_C"/>
    <property type="match status" value="1"/>
</dbReference>
<dbReference type="OrthoDB" id="272987at2759"/>
<dbReference type="GO" id="GO:0006891">
    <property type="term" value="P:intra-Golgi vesicle-mediated transport"/>
    <property type="evidence" value="ECO:0007669"/>
    <property type="project" value="InterPro"/>
</dbReference>
<evidence type="ECO:0000313" key="4">
    <source>
        <dbReference type="Proteomes" id="UP000267251"/>
    </source>
</evidence>
<keyword evidence="4" id="KW-1185">Reference proteome</keyword>
<name>A0A4P9Y869_9FUNG</name>
<feature type="domain" description="Conserved Oligomeric Golgi complex subunit 6 C-terminal" evidence="2">
    <location>
        <begin position="201"/>
        <end position="578"/>
    </location>
</feature>
<evidence type="ECO:0000259" key="2">
    <source>
        <dbReference type="Pfam" id="PF20653"/>
    </source>
</evidence>
<evidence type="ECO:0000256" key="1">
    <source>
        <dbReference type="SAM" id="MobiDB-lite"/>
    </source>
</evidence>
<sequence length="594" mass="66069">MTLAHPDTSSQSSAQPLTRAAEAVLATTLDDTALYQAVSHLPPAYYDHQDTQEEPGTGKGSDRDLEALADPSTLRGYMDDELEKTYADLLGSFQPMLQELDRLESLVEQSGGACQSLEQAWATFSLKAQSTTRELNALQEKIDEERQAEEGIEGFISHHLLSPEDEERLKGEKVDQGFLDACTRIQTHLERAHDLETTCPTLASEILDQLSALQDPVPKTLSRYIQQQYASWGTLQGGEDVEVNPMMAQAIQALSHSEALYQSNVDEIIKIRRRYMALSYSRDIGEEGRSGPLDLERVRRYAGDRLAWLHQATMSEVEIWRALLSLDTDPRKSHENPTFAPWVDATFEYILKPFQASIKKALRVEGMMAVTGYQMAQTLQYYTQTLTRYLGKDGTIPTMLDSLLGEAFEVFLKTLEVQAEHFFRYMENPSDDLGSPPMVIEAAKQLRAITEAYASSMTVTSPITSGSSGPSGSGEEEDVRRPGFDGVLGRILGPLLQACELSAGTARLNEGRRHVFLHNCLSLLLEHLGQGPGTKSRREALEMEMREHVNGMIQTETRELLKRSGLFPFAVALEDEDDPVRILPSLVVLASLAN</sequence>
<gene>
    <name evidence="3" type="ORF">BJ684DRAFT_18434</name>
</gene>
<dbReference type="InterPro" id="IPR010490">
    <property type="entry name" value="COG6"/>
</dbReference>
<organism evidence="3 4">
    <name type="scientific">Piptocephalis cylindrospora</name>
    <dbReference type="NCBI Taxonomy" id="1907219"/>
    <lineage>
        <taxon>Eukaryota</taxon>
        <taxon>Fungi</taxon>
        <taxon>Fungi incertae sedis</taxon>
        <taxon>Zoopagomycota</taxon>
        <taxon>Zoopagomycotina</taxon>
        <taxon>Zoopagomycetes</taxon>
        <taxon>Zoopagales</taxon>
        <taxon>Piptocephalidaceae</taxon>
        <taxon>Piptocephalis</taxon>
    </lineage>
</organism>
<dbReference type="Proteomes" id="UP000267251">
    <property type="component" value="Unassembled WGS sequence"/>
</dbReference>
<dbReference type="PANTHER" id="PTHR21506:SF0">
    <property type="entry name" value="CONSERVED OLIGOMERIC GOLGI COMPLEX SUBUNIT 6"/>
    <property type="match status" value="1"/>
</dbReference>
<dbReference type="SMART" id="SM01087">
    <property type="entry name" value="COG6"/>
    <property type="match status" value="1"/>
</dbReference>
<protein>
    <submittedName>
        <fullName evidence="3">Oligomeric Golgi complex subunit 6</fullName>
    </submittedName>
</protein>